<organism evidence="1 2">
    <name type="scientific">bacterium (Candidatus Blackallbacteria) CG17_big_fil_post_rev_8_21_14_2_50_48_46</name>
    <dbReference type="NCBI Taxonomy" id="2014261"/>
    <lineage>
        <taxon>Bacteria</taxon>
        <taxon>Candidatus Blackallbacteria</taxon>
    </lineage>
</organism>
<evidence type="ECO:0000313" key="2">
    <source>
        <dbReference type="Proteomes" id="UP000231019"/>
    </source>
</evidence>
<sequence>MKTAYLENYLTISEFSCQRTKPRIWLKQNASKELNTINYTSFVKSAAKTLADPHKKPTFSHRKST</sequence>
<name>A0A2M7G9M5_9BACT</name>
<gene>
    <name evidence="1" type="ORF">COW36_03320</name>
</gene>
<accession>A0A2M7G9M5</accession>
<dbReference type="AlphaFoldDB" id="A0A2M7G9M5"/>
<dbReference type="Proteomes" id="UP000231019">
    <property type="component" value="Unassembled WGS sequence"/>
</dbReference>
<dbReference type="EMBL" id="PFFQ01000009">
    <property type="protein sequence ID" value="PIW18820.1"/>
    <property type="molecule type" value="Genomic_DNA"/>
</dbReference>
<proteinExistence type="predicted"/>
<evidence type="ECO:0000313" key="1">
    <source>
        <dbReference type="EMBL" id="PIW18820.1"/>
    </source>
</evidence>
<protein>
    <submittedName>
        <fullName evidence="1">Uncharacterized protein</fullName>
    </submittedName>
</protein>
<reference evidence="1 2" key="1">
    <citation type="submission" date="2017-09" db="EMBL/GenBank/DDBJ databases">
        <title>Depth-based differentiation of microbial function through sediment-hosted aquifers and enrichment of novel symbionts in the deep terrestrial subsurface.</title>
        <authorList>
            <person name="Probst A.J."/>
            <person name="Ladd B."/>
            <person name="Jarett J.K."/>
            <person name="Geller-Mcgrath D.E."/>
            <person name="Sieber C.M."/>
            <person name="Emerson J.B."/>
            <person name="Anantharaman K."/>
            <person name="Thomas B.C."/>
            <person name="Malmstrom R."/>
            <person name="Stieglmeier M."/>
            <person name="Klingl A."/>
            <person name="Woyke T."/>
            <person name="Ryan C.M."/>
            <person name="Banfield J.F."/>
        </authorList>
    </citation>
    <scope>NUCLEOTIDE SEQUENCE [LARGE SCALE GENOMIC DNA]</scope>
    <source>
        <strain evidence="1">CG17_big_fil_post_rev_8_21_14_2_50_48_46</strain>
    </source>
</reference>
<comment type="caution">
    <text evidence="1">The sequence shown here is derived from an EMBL/GenBank/DDBJ whole genome shotgun (WGS) entry which is preliminary data.</text>
</comment>